<keyword evidence="1" id="KW-0812">Transmembrane</keyword>
<sequence>MGDKQRHTGTARKRLYVHANTSCKRYKLHGMTSFCSGQRDNSCSHHFVLNLALQTSVSIEFAPDCSWIVQCLFDYCSVHVSTVISHVSQQFRFLVFFIVTVRMNFMHFVIAMGFPEWIEKMYKNLNGLHHQHRALSYSCVSLGWRNGVTQYWSRNLCGFAYHRIVVSIAVRACCHQCVCCGLRHPMKLVPFATRVRMDVKAFPSRPSVPFLITNSQRRNSILFMTAMKYVT</sequence>
<evidence type="ECO:0000313" key="2">
    <source>
        <dbReference type="EMBL" id="KRY13842.1"/>
    </source>
</evidence>
<gene>
    <name evidence="2" type="ORF">T12_11647</name>
</gene>
<dbReference type="EMBL" id="JYDQ01000130">
    <property type="protein sequence ID" value="KRY13842.1"/>
    <property type="molecule type" value="Genomic_DNA"/>
</dbReference>
<dbReference type="Proteomes" id="UP000054783">
    <property type="component" value="Unassembled WGS sequence"/>
</dbReference>
<proteinExistence type="predicted"/>
<keyword evidence="1" id="KW-1133">Transmembrane helix</keyword>
<comment type="caution">
    <text evidence="2">The sequence shown here is derived from an EMBL/GenBank/DDBJ whole genome shotgun (WGS) entry which is preliminary data.</text>
</comment>
<feature type="transmembrane region" description="Helical" evidence="1">
    <location>
        <begin position="93"/>
        <end position="114"/>
    </location>
</feature>
<dbReference type="AlphaFoldDB" id="A0A0V0ZN95"/>
<name>A0A0V0ZN95_9BILA</name>
<accession>A0A0V0ZN95</accession>
<evidence type="ECO:0000313" key="3">
    <source>
        <dbReference type="Proteomes" id="UP000054783"/>
    </source>
</evidence>
<reference evidence="2 3" key="1">
    <citation type="submission" date="2015-01" db="EMBL/GenBank/DDBJ databases">
        <title>Evolution of Trichinella species and genotypes.</title>
        <authorList>
            <person name="Korhonen P.K."/>
            <person name="Edoardo P."/>
            <person name="Giuseppe L.R."/>
            <person name="Gasser R.B."/>
        </authorList>
    </citation>
    <scope>NUCLEOTIDE SEQUENCE [LARGE SCALE GENOMIC DNA]</scope>
    <source>
        <strain evidence="2">ISS2496</strain>
    </source>
</reference>
<protein>
    <submittedName>
        <fullName evidence="2">Uncharacterized protein</fullName>
    </submittedName>
</protein>
<keyword evidence="1" id="KW-0472">Membrane</keyword>
<organism evidence="2 3">
    <name type="scientific">Trichinella patagoniensis</name>
    <dbReference type="NCBI Taxonomy" id="990121"/>
    <lineage>
        <taxon>Eukaryota</taxon>
        <taxon>Metazoa</taxon>
        <taxon>Ecdysozoa</taxon>
        <taxon>Nematoda</taxon>
        <taxon>Enoplea</taxon>
        <taxon>Dorylaimia</taxon>
        <taxon>Trichinellida</taxon>
        <taxon>Trichinellidae</taxon>
        <taxon>Trichinella</taxon>
    </lineage>
</organism>
<keyword evidence="3" id="KW-1185">Reference proteome</keyword>
<evidence type="ECO:0000256" key="1">
    <source>
        <dbReference type="SAM" id="Phobius"/>
    </source>
</evidence>